<evidence type="ECO:0000256" key="1">
    <source>
        <dbReference type="ARBA" id="ARBA00004308"/>
    </source>
</evidence>
<evidence type="ECO:0000313" key="7">
    <source>
        <dbReference type="EMBL" id="GIX70083.1"/>
    </source>
</evidence>
<dbReference type="PANTHER" id="PTHR22780">
    <property type="entry name" value="ADAPTIN, ALPHA/GAMMA/EPSILON"/>
    <property type="match status" value="1"/>
</dbReference>
<evidence type="ECO:0000256" key="3">
    <source>
        <dbReference type="ARBA" id="ARBA00022927"/>
    </source>
</evidence>
<protein>
    <submittedName>
        <fullName evidence="7">AP-4 complex subunit epsilon-1</fullName>
    </submittedName>
</protein>
<name>A0AAV4MDU8_CAEEX</name>
<dbReference type="EMBL" id="BPLR01019648">
    <property type="protein sequence ID" value="GIX70083.1"/>
    <property type="molecule type" value="Genomic_DNA"/>
</dbReference>
<dbReference type="Gene3D" id="1.25.10.10">
    <property type="entry name" value="Leucine-rich Repeat Variant"/>
    <property type="match status" value="1"/>
</dbReference>
<dbReference type="Proteomes" id="UP001054945">
    <property type="component" value="Unassembled WGS sequence"/>
</dbReference>
<evidence type="ECO:0000256" key="4">
    <source>
        <dbReference type="ARBA" id="ARBA00023136"/>
    </source>
</evidence>
<dbReference type="InterPro" id="IPR016024">
    <property type="entry name" value="ARM-type_fold"/>
</dbReference>
<gene>
    <name evidence="7" type="primary">Ap4e1</name>
    <name evidence="7" type="ORF">CEXT_560501</name>
</gene>
<dbReference type="AlphaFoldDB" id="A0AAV4MDU8"/>
<dbReference type="InterPro" id="IPR002553">
    <property type="entry name" value="Clathrin/coatomer_adapt-like_N"/>
</dbReference>
<comment type="caution">
    <text evidence="7">The sequence shown here is derived from an EMBL/GenBank/DDBJ whole genome shotgun (WGS) entry which is preliminary data.</text>
</comment>
<dbReference type="SUPFAM" id="SSF48371">
    <property type="entry name" value="ARM repeat"/>
    <property type="match status" value="1"/>
</dbReference>
<accession>A0AAV4MDU8</accession>
<reference evidence="7 8" key="1">
    <citation type="submission" date="2021-06" db="EMBL/GenBank/DDBJ databases">
        <title>Caerostris extrusa draft genome.</title>
        <authorList>
            <person name="Kono N."/>
            <person name="Arakawa K."/>
        </authorList>
    </citation>
    <scope>NUCLEOTIDE SEQUENCE [LARGE SCALE GENOMIC DNA]</scope>
</reference>
<proteinExistence type="predicted"/>
<dbReference type="InterPro" id="IPR050840">
    <property type="entry name" value="Adaptor_Complx_Large_Subunit"/>
</dbReference>
<evidence type="ECO:0000256" key="2">
    <source>
        <dbReference type="ARBA" id="ARBA00022448"/>
    </source>
</evidence>
<evidence type="ECO:0000256" key="5">
    <source>
        <dbReference type="SAM" id="MobiDB-lite"/>
    </source>
</evidence>
<feature type="region of interest" description="Disordered" evidence="5">
    <location>
        <begin position="665"/>
        <end position="685"/>
    </location>
</feature>
<keyword evidence="8" id="KW-1185">Reference proteome</keyword>
<evidence type="ECO:0000313" key="8">
    <source>
        <dbReference type="Proteomes" id="UP001054945"/>
    </source>
</evidence>
<feature type="compositionally biased region" description="Polar residues" evidence="5">
    <location>
        <begin position="670"/>
        <end position="683"/>
    </location>
</feature>
<dbReference type="GO" id="GO:0006886">
    <property type="term" value="P:intracellular protein transport"/>
    <property type="evidence" value="ECO:0007669"/>
    <property type="project" value="InterPro"/>
</dbReference>
<dbReference type="GO" id="GO:0030117">
    <property type="term" value="C:membrane coat"/>
    <property type="evidence" value="ECO:0007669"/>
    <property type="project" value="InterPro"/>
</dbReference>
<keyword evidence="4" id="KW-0472">Membrane</keyword>
<evidence type="ECO:0000259" key="6">
    <source>
        <dbReference type="Pfam" id="PF01602"/>
    </source>
</evidence>
<dbReference type="GO" id="GO:0012505">
    <property type="term" value="C:endomembrane system"/>
    <property type="evidence" value="ECO:0007669"/>
    <property type="project" value="UniProtKB-SubCell"/>
</dbReference>
<feature type="domain" description="Clathrin/coatomer adaptor adaptin-like N-terminal" evidence="6">
    <location>
        <begin position="89"/>
        <end position="473"/>
    </location>
</feature>
<comment type="subcellular location">
    <subcellularLocation>
        <location evidence="1">Endomembrane system</location>
    </subcellularLocation>
</comment>
<organism evidence="7 8">
    <name type="scientific">Caerostris extrusa</name>
    <name type="common">Bark spider</name>
    <name type="synonym">Caerostris bankana</name>
    <dbReference type="NCBI Taxonomy" id="172846"/>
    <lineage>
        <taxon>Eukaryota</taxon>
        <taxon>Metazoa</taxon>
        <taxon>Ecdysozoa</taxon>
        <taxon>Arthropoda</taxon>
        <taxon>Chelicerata</taxon>
        <taxon>Arachnida</taxon>
        <taxon>Araneae</taxon>
        <taxon>Araneomorphae</taxon>
        <taxon>Entelegynae</taxon>
        <taxon>Araneoidea</taxon>
        <taxon>Araneidae</taxon>
        <taxon>Caerostris</taxon>
    </lineage>
</organism>
<dbReference type="GO" id="GO:0016192">
    <property type="term" value="P:vesicle-mediated transport"/>
    <property type="evidence" value="ECO:0007669"/>
    <property type="project" value="InterPro"/>
</dbReference>
<dbReference type="InterPro" id="IPR011989">
    <property type="entry name" value="ARM-like"/>
</dbReference>
<dbReference type="Pfam" id="PF01602">
    <property type="entry name" value="Adaptin_N"/>
    <property type="match status" value="1"/>
</dbReference>
<sequence length="700" mass="79055">MAKFVGKTFESLNSMLSNSGLFLNIQDKTSAKILPSSIDLKGFEKKLRNVDSKQAEEDVVQYYLSAIEKRLSEPDVPNAEIDEMIKLCMTCECMGYPAPFIYVHCLKLAQKGNLQEKHTGYLAASFFLHPHHELVILLINTMQKDLHSSNYVEVLYALTSICHLINVETVHNVFHLVQDKLNHEKSSVRKSAILTIGHCLLLMNSQSAYQMSIPKLEKALTDNELEVVSAAVSTMYKIIQKLSCDFTYLIKNLVELQDQILLRRVPRSMVYCDIPAPWLQLDILKLLNLLCKEPEHYQTVTPILKKTLQQIGLQNTVAHAIMYQVIESITCISPCNELIEMVLSSVSMFLKSKNVNLKLMGIEGMIVVLKRLKPSITVAQQEIIMECLQLPDETLKLKTLELLFHLANPSNVQAICKKLMEFLIATTSIDKKRELALKVLQLTQRFIDKQQWFVSISLSVLMEVDVALREIAKQSCFEKCKQGLRFPSSILKLIASVLSTSSEFEELLPSMLPIADEEATTWFFVSLTEVVLKSKQVSPNFISFLKNIEVKNDYSSEILKQLLQIVHCIGNLTDFNLDDLNPSLTFLDSFVVEALENSESCYLPTSCRLAASSVEDSTNDFKLIVSTIVNEFSSPSTSFQSLVGEKDLQTPFSTRFKNVWTEEGKKSVKNKQNNSTKVDATKTTQKKQGEDLKDLFAGVS</sequence>
<keyword evidence="3" id="KW-0653">Protein transport</keyword>
<keyword evidence="2" id="KW-0813">Transport</keyword>